<dbReference type="RefSeq" id="WP_338001963.1">
    <property type="nucleotide sequence ID" value="NZ_JAOPKA010000001.1"/>
</dbReference>
<dbReference type="AlphaFoldDB" id="A0AAP2YWC2"/>
<feature type="transmembrane region" description="Helical" evidence="1">
    <location>
        <begin position="12"/>
        <end position="30"/>
    </location>
</feature>
<gene>
    <name evidence="2" type="ORF">OB960_01680</name>
</gene>
<reference evidence="2" key="1">
    <citation type="submission" date="2022-09" db="EMBL/GenBank/DDBJ databases">
        <title>Enrichment on poylsaccharides allowed isolation of novel metabolic and taxonomic groups of Haloarchaea.</title>
        <authorList>
            <person name="Sorokin D.Y."/>
            <person name="Elcheninov A.G."/>
            <person name="Khizhniak T.V."/>
            <person name="Kolganova T.V."/>
            <person name="Kublanov I.V."/>
        </authorList>
    </citation>
    <scope>NUCLEOTIDE SEQUENCE</scope>
    <source>
        <strain evidence="2">AArc-xg1-1</strain>
    </source>
</reference>
<feature type="transmembrane region" description="Helical" evidence="1">
    <location>
        <begin position="37"/>
        <end position="56"/>
    </location>
</feature>
<evidence type="ECO:0000256" key="1">
    <source>
        <dbReference type="SAM" id="Phobius"/>
    </source>
</evidence>
<protein>
    <submittedName>
        <fullName evidence="2">Uncharacterized protein</fullName>
    </submittedName>
</protein>
<accession>A0AAP2YWC2</accession>
<evidence type="ECO:0000313" key="2">
    <source>
        <dbReference type="EMBL" id="MCU4740110.1"/>
    </source>
</evidence>
<keyword evidence="1" id="KW-0812">Transmembrane</keyword>
<sequence length="120" mass="12702">MNTSLDVTFQSGVAMTAAIAGVYGLALYARTVSRSRLARLSITLWIAFLAVTPIHYVGTASVGRFGPVSADAIAALIPAATWAMLLGAFTSTAFLAFREYGARTSVDSPEEQVLDQDLDL</sequence>
<comment type="caution">
    <text evidence="2">The sequence shown here is derived from an EMBL/GenBank/DDBJ whole genome shotgun (WGS) entry which is preliminary data.</text>
</comment>
<organism evidence="2 3">
    <name type="scientific">Natronoglomus mannanivorans</name>
    <dbReference type="NCBI Taxonomy" id="2979990"/>
    <lineage>
        <taxon>Archaea</taxon>
        <taxon>Methanobacteriati</taxon>
        <taxon>Methanobacteriota</taxon>
        <taxon>Stenosarchaea group</taxon>
        <taxon>Halobacteria</taxon>
        <taxon>Halobacteriales</taxon>
        <taxon>Natrialbaceae</taxon>
        <taxon>Natronoglomus</taxon>
    </lineage>
</organism>
<proteinExistence type="predicted"/>
<evidence type="ECO:0000313" key="3">
    <source>
        <dbReference type="Proteomes" id="UP001321018"/>
    </source>
</evidence>
<dbReference type="Proteomes" id="UP001321018">
    <property type="component" value="Unassembled WGS sequence"/>
</dbReference>
<keyword evidence="1" id="KW-1133">Transmembrane helix</keyword>
<name>A0AAP2YWC2_9EURY</name>
<keyword evidence="1" id="KW-0472">Membrane</keyword>
<dbReference type="EMBL" id="JAOPKA010000001">
    <property type="protein sequence ID" value="MCU4740110.1"/>
    <property type="molecule type" value="Genomic_DNA"/>
</dbReference>
<feature type="transmembrane region" description="Helical" evidence="1">
    <location>
        <begin position="76"/>
        <end position="97"/>
    </location>
</feature>